<dbReference type="eggNOG" id="COG0177">
    <property type="taxonomic scope" value="Bacteria"/>
</dbReference>
<evidence type="ECO:0000256" key="9">
    <source>
        <dbReference type="ARBA" id="ARBA00023295"/>
    </source>
</evidence>
<protein>
    <recommendedName>
        <fullName evidence="10">Endonuclease III</fullName>
        <ecNumber evidence="10">4.2.99.18</ecNumber>
    </recommendedName>
    <alternativeName>
        <fullName evidence="10">DNA-(apurinic or apyrimidinic site) lyase</fullName>
    </alternativeName>
</protein>
<dbReference type="PANTHER" id="PTHR10359:SF18">
    <property type="entry name" value="ENDONUCLEASE III"/>
    <property type="match status" value="1"/>
</dbReference>
<dbReference type="InterPro" id="IPR011257">
    <property type="entry name" value="DNA_glycosylase"/>
</dbReference>
<comment type="cofactor">
    <cofactor evidence="10">
        <name>[4Fe-4S] cluster</name>
        <dbReference type="ChEBI" id="CHEBI:49883"/>
    </cofactor>
    <text evidence="10">Binds 1 [4Fe-4S] cluster.</text>
</comment>
<dbReference type="SMART" id="SM00478">
    <property type="entry name" value="ENDO3c"/>
    <property type="match status" value="1"/>
</dbReference>
<keyword evidence="3" id="KW-0479">Metal-binding</keyword>
<evidence type="ECO:0000259" key="11">
    <source>
        <dbReference type="SMART" id="SM00478"/>
    </source>
</evidence>
<dbReference type="GO" id="GO:0051539">
    <property type="term" value="F:4 iron, 4 sulfur cluster binding"/>
    <property type="evidence" value="ECO:0007669"/>
    <property type="project" value="UniProtKB-KW"/>
</dbReference>
<dbReference type="RefSeq" id="WP_023390722.1">
    <property type="nucleotide sequence ID" value="NZ_KI535340.1"/>
</dbReference>
<evidence type="ECO:0000313" key="12">
    <source>
        <dbReference type="EMBL" id="ESK66374.1"/>
    </source>
</evidence>
<feature type="domain" description="HhH-GPD" evidence="11">
    <location>
        <begin position="44"/>
        <end position="192"/>
    </location>
</feature>
<evidence type="ECO:0000256" key="2">
    <source>
        <dbReference type="ARBA" id="ARBA00022485"/>
    </source>
</evidence>
<dbReference type="InterPro" id="IPR000445">
    <property type="entry name" value="HhH_motif"/>
</dbReference>
<keyword evidence="12" id="KW-0540">Nuclease</keyword>
<evidence type="ECO:0000256" key="5">
    <source>
        <dbReference type="ARBA" id="ARBA00022801"/>
    </source>
</evidence>
<dbReference type="STRING" id="592010.GCWU000182_000061"/>
<keyword evidence="8 10" id="KW-0234">DNA repair</keyword>
<sequence>MSAKITMPLDKARVIVKRIQALYPDAHCELIHDNVFQLLIAVMLSAQATDVSVNKVTPALFERFPTPEAFLQASPKEIEPYIQTIGLYRNKAKFIYQCCEQLMQRYGGEVPRTRKELMDLAGVGRKTANVVLAVGFGIPALAVDTHVDRVAKRLGFVPANATPLEVEEALMEIIPKEDWAQAHHAILFFGRYYSTAKNPKPIDFLFEGLE</sequence>
<dbReference type="EC" id="4.2.99.18" evidence="10"/>
<comment type="similarity">
    <text evidence="1 10">Belongs to the Nth/MutY family.</text>
</comment>
<dbReference type="HAMAP" id="MF_00942">
    <property type="entry name" value="Nth"/>
    <property type="match status" value="1"/>
</dbReference>
<dbReference type="GO" id="GO:0140078">
    <property type="term" value="F:class I DNA-(apurinic or apyrimidinic site) endonuclease activity"/>
    <property type="evidence" value="ECO:0007669"/>
    <property type="project" value="UniProtKB-EC"/>
</dbReference>
<comment type="caution">
    <text evidence="12">The sequence shown here is derived from an EMBL/GenBank/DDBJ whole genome shotgun (WGS) entry which is preliminary data.</text>
</comment>
<evidence type="ECO:0000313" key="13">
    <source>
        <dbReference type="Proteomes" id="UP000019050"/>
    </source>
</evidence>
<dbReference type="InterPro" id="IPR023170">
    <property type="entry name" value="HhH_base_excis_C"/>
</dbReference>
<keyword evidence="9 10" id="KW-0326">Glycosidase</keyword>
<keyword evidence="10" id="KW-0456">Lyase</keyword>
<dbReference type="Gene3D" id="1.10.1670.10">
    <property type="entry name" value="Helix-hairpin-Helix base-excision DNA repair enzymes (C-terminal)"/>
    <property type="match status" value="1"/>
</dbReference>
<dbReference type="EMBL" id="ACIN03000001">
    <property type="protein sequence ID" value="ESK66374.1"/>
    <property type="molecule type" value="Genomic_DNA"/>
</dbReference>
<dbReference type="GO" id="GO:0006285">
    <property type="term" value="P:base-excision repair, AP site formation"/>
    <property type="evidence" value="ECO:0007669"/>
    <property type="project" value="TreeGrafter"/>
</dbReference>
<comment type="catalytic activity">
    <reaction evidence="10">
        <text>2'-deoxyribonucleotide-(2'-deoxyribose 5'-phosphate)-2'-deoxyribonucleotide-DNA = a 3'-end 2'-deoxyribonucleotide-(2,3-dehydro-2,3-deoxyribose 5'-phosphate)-DNA + a 5'-end 5'-phospho-2'-deoxyribonucleoside-DNA + H(+)</text>
        <dbReference type="Rhea" id="RHEA:66592"/>
        <dbReference type="Rhea" id="RHEA-COMP:13180"/>
        <dbReference type="Rhea" id="RHEA-COMP:16897"/>
        <dbReference type="Rhea" id="RHEA-COMP:17067"/>
        <dbReference type="ChEBI" id="CHEBI:15378"/>
        <dbReference type="ChEBI" id="CHEBI:136412"/>
        <dbReference type="ChEBI" id="CHEBI:157695"/>
        <dbReference type="ChEBI" id="CHEBI:167181"/>
        <dbReference type="EC" id="4.2.99.18"/>
    </reaction>
</comment>
<dbReference type="PANTHER" id="PTHR10359">
    <property type="entry name" value="A/G-SPECIFIC ADENINE GLYCOSYLASE/ENDONUCLEASE III"/>
    <property type="match status" value="1"/>
</dbReference>
<comment type="caution">
    <text evidence="10">Lacks conserved residue(s) required for the propagation of feature annotation.</text>
</comment>
<dbReference type="PROSITE" id="PS01155">
    <property type="entry name" value="ENDONUCLEASE_III_2"/>
    <property type="match status" value="1"/>
</dbReference>
<comment type="function">
    <text evidence="10">DNA repair enzyme that has both DNA N-glycosylase activity and AP-lyase activity. The DNA N-glycosylase activity releases various damaged pyrimidines from DNA by cleaving the N-glycosidic bond, leaving an AP (apurinic/apyrimidinic) site. The AP-lyase activity cleaves the phosphodiester bond 3' to the AP site by a beta-elimination, leaving a 3'-terminal unsaturated sugar and a product with a terminal 5'-phosphate.</text>
</comment>
<keyword evidence="12" id="KW-0255">Endonuclease</keyword>
<dbReference type="CDD" id="cd00056">
    <property type="entry name" value="ENDO3c"/>
    <property type="match status" value="1"/>
</dbReference>
<dbReference type="PIRSF" id="PIRSF001435">
    <property type="entry name" value="Nth"/>
    <property type="match status" value="1"/>
</dbReference>
<organism evidence="12 13">
    <name type="scientific">Abiotrophia defectiva ATCC 49176</name>
    <dbReference type="NCBI Taxonomy" id="592010"/>
    <lineage>
        <taxon>Bacteria</taxon>
        <taxon>Bacillati</taxon>
        <taxon>Bacillota</taxon>
        <taxon>Bacilli</taxon>
        <taxon>Lactobacillales</taxon>
        <taxon>Aerococcaceae</taxon>
        <taxon>Abiotrophia</taxon>
    </lineage>
</organism>
<keyword evidence="10" id="KW-0238">DNA-binding</keyword>
<evidence type="ECO:0000256" key="10">
    <source>
        <dbReference type="HAMAP-Rule" id="MF_00942"/>
    </source>
</evidence>
<dbReference type="Pfam" id="PF00633">
    <property type="entry name" value="HHH"/>
    <property type="match status" value="1"/>
</dbReference>
<dbReference type="InterPro" id="IPR005759">
    <property type="entry name" value="Nth"/>
</dbReference>
<keyword evidence="7" id="KW-0411">Iron-sulfur</keyword>
<dbReference type="InterPro" id="IPR004036">
    <property type="entry name" value="Endonuclease-III-like_CS2"/>
</dbReference>
<evidence type="ECO:0000256" key="1">
    <source>
        <dbReference type="ARBA" id="ARBA00008343"/>
    </source>
</evidence>
<reference evidence="12" key="1">
    <citation type="submission" date="2013-06" db="EMBL/GenBank/DDBJ databases">
        <authorList>
            <person name="Weinstock G."/>
            <person name="Sodergren E."/>
            <person name="Clifton S."/>
            <person name="Fulton L."/>
            <person name="Fulton B."/>
            <person name="Courtney L."/>
            <person name="Fronick C."/>
            <person name="Harrison M."/>
            <person name="Strong C."/>
            <person name="Farmer C."/>
            <person name="Delahaunty K."/>
            <person name="Markovic C."/>
            <person name="Hall O."/>
            <person name="Minx P."/>
            <person name="Tomlinson C."/>
            <person name="Mitreva M."/>
            <person name="Nelson J."/>
            <person name="Hou S."/>
            <person name="Wollam A."/>
            <person name="Pepin K.H."/>
            <person name="Johnson M."/>
            <person name="Bhonagiri V."/>
            <person name="Nash W.E."/>
            <person name="Warren W."/>
            <person name="Chinwalla A."/>
            <person name="Mardis E.R."/>
            <person name="Wilson R.K."/>
        </authorList>
    </citation>
    <scope>NUCLEOTIDE SEQUENCE [LARGE SCALE GENOMIC DNA]</scope>
    <source>
        <strain evidence="12">ATCC 49176</strain>
    </source>
</reference>
<dbReference type="GeneID" id="84816231"/>
<keyword evidence="2" id="KW-0004">4Fe-4S</keyword>
<dbReference type="SUPFAM" id="SSF48150">
    <property type="entry name" value="DNA-glycosylase"/>
    <property type="match status" value="1"/>
</dbReference>
<dbReference type="Pfam" id="PF00730">
    <property type="entry name" value="HhH-GPD"/>
    <property type="match status" value="1"/>
</dbReference>
<dbReference type="InterPro" id="IPR003265">
    <property type="entry name" value="HhH-GPD_domain"/>
</dbReference>
<name>W1Q6J0_ABIDE</name>
<dbReference type="GO" id="GO:0019104">
    <property type="term" value="F:DNA N-glycosylase activity"/>
    <property type="evidence" value="ECO:0007669"/>
    <property type="project" value="UniProtKB-UniRule"/>
</dbReference>
<evidence type="ECO:0000256" key="4">
    <source>
        <dbReference type="ARBA" id="ARBA00022763"/>
    </source>
</evidence>
<keyword evidence="13" id="KW-1185">Reference proteome</keyword>
<dbReference type="GO" id="GO:0003677">
    <property type="term" value="F:DNA binding"/>
    <property type="evidence" value="ECO:0007669"/>
    <property type="project" value="UniProtKB-UniRule"/>
</dbReference>
<keyword evidence="4 10" id="KW-0227">DNA damage</keyword>
<evidence type="ECO:0000256" key="8">
    <source>
        <dbReference type="ARBA" id="ARBA00023204"/>
    </source>
</evidence>
<keyword evidence="6" id="KW-0408">Iron</keyword>
<keyword evidence="5 10" id="KW-0378">Hydrolase</keyword>
<accession>W1Q6J0</accession>
<dbReference type="NCBIfam" id="TIGR01083">
    <property type="entry name" value="nth"/>
    <property type="match status" value="1"/>
</dbReference>
<dbReference type="Gene3D" id="1.10.340.30">
    <property type="entry name" value="Hypothetical protein, domain 2"/>
    <property type="match status" value="1"/>
</dbReference>
<dbReference type="GO" id="GO:0046872">
    <property type="term" value="F:metal ion binding"/>
    <property type="evidence" value="ECO:0007669"/>
    <property type="project" value="UniProtKB-KW"/>
</dbReference>
<gene>
    <name evidence="10" type="primary">nth</name>
    <name evidence="12" type="ORF">GCWU000182_000061</name>
</gene>
<evidence type="ECO:0000256" key="6">
    <source>
        <dbReference type="ARBA" id="ARBA00023004"/>
    </source>
</evidence>
<evidence type="ECO:0000256" key="3">
    <source>
        <dbReference type="ARBA" id="ARBA00022723"/>
    </source>
</evidence>
<dbReference type="HOGENOM" id="CLU_012862_3_3_9"/>
<dbReference type="AlphaFoldDB" id="W1Q6J0"/>
<proteinExistence type="inferred from homology"/>
<dbReference type="Proteomes" id="UP000019050">
    <property type="component" value="Unassembled WGS sequence"/>
</dbReference>
<dbReference type="FunFam" id="1.10.340.30:FF:000001">
    <property type="entry name" value="Endonuclease III"/>
    <property type="match status" value="1"/>
</dbReference>
<evidence type="ECO:0000256" key="7">
    <source>
        <dbReference type="ARBA" id="ARBA00023014"/>
    </source>
</evidence>